<sequence length="55" mass="6467">MHVVSQPYRIQNMGATENTEQTRIQPARRQRRNRFAYRPRSISPGKKSTFSPFTS</sequence>
<proteinExistence type="predicted"/>
<evidence type="ECO:0000313" key="2">
    <source>
        <dbReference type="EMBL" id="PVH63048.1"/>
    </source>
</evidence>
<reference evidence="2" key="1">
    <citation type="submission" date="2018-04" db="EMBL/GenBank/DDBJ databases">
        <title>WGS assembly of Panicum hallii.</title>
        <authorList>
            <person name="Lovell J."/>
            <person name="Jenkins J."/>
            <person name="Lowry D."/>
            <person name="Mamidi S."/>
            <person name="Sreedasyam A."/>
            <person name="Weng X."/>
            <person name="Barry K."/>
            <person name="Bonette J."/>
            <person name="Campitelli B."/>
            <person name="Daum C."/>
            <person name="Gordon S."/>
            <person name="Gould B."/>
            <person name="Lipzen A."/>
            <person name="Macqueen A."/>
            <person name="Palacio-Mejia J."/>
            <person name="Plott C."/>
            <person name="Shakirov E."/>
            <person name="Shu S."/>
            <person name="Yoshinaga Y."/>
            <person name="Zane M."/>
            <person name="Rokhsar D."/>
            <person name="Grimwood J."/>
            <person name="Schmutz J."/>
            <person name="Juenger T."/>
        </authorList>
    </citation>
    <scope>NUCLEOTIDE SEQUENCE [LARGE SCALE GENOMIC DNA]</scope>
    <source>
        <strain evidence="2">FIL2</strain>
    </source>
</reference>
<dbReference type="Gramene" id="PVH63048">
    <property type="protein sequence ID" value="PVH63048"/>
    <property type="gene ID" value="PAHAL_3G460900"/>
</dbReference>
<organism evidence="2">
    <name type="scientific">Panicum hallii</name>
    <dbReference type="NCBI Taxonomy" id="206008"/>
    <lineage>
        <taxon>Eukaryota</taxon>
        <taxon>Viridiplantae</taxon>
        <taxon>Streptophyta</taxon>
        <taxon>Embryophyta</taxon>
        <taxon>Tracheophyta</taxon>
        <taxon>Spermatophyta</taxon>
        <taxon>Magnoliopsida</taxon>
        <taxon>Liliopsida</taxon>
        <taxon>Poales</taxon>
        <taxon>Poaceae</taxon>
        <taxon>PACMAD clade</taxon>
        <taxon>Panicoideae</taxon>
        <taxon>Panicodae</taxon>
        <taxon>Paniceae</taxon>
        <taxon>Panicinae</taxon>
        <taxon>Panicum</taxon>
        <taxon>Panicum sect. Panicum</taxon>
    </lineage>
</organism>
<dbReference type="EMBL" id="CM008048">
    <property type="protein sequence ID" value="PVH63048.1"/>
    <property type="molecule type" value="Genomic_DNA"/>
</dbReference>
<protein>
    <submittedName>
        <fullName evidence="2">Uncharacterized protein</fullName>
    </submittedName>
</protein>
<dbReference type="AlphaFoldDB" id="A0A2T8KLI8"/>
<feature type="region of interest" description="Disordered" evidence="1">
    <location>
        <begin position="1"/>
        <end position="55"/>
    </location>
</feature>
<gene>
    <name evidence="2" type="ORF">PAHAL_3G460900</name>
</gene>
<feature type="compositionally biased region" description="Basic residues" evidence="1">
    <location>
        <begin position="26"/>
        <end position="37"/>
    </location>
</feature>
<name>A0A2T8KLI8_9POAL</name>
<evidence type="ECO:0000256" key="1">
    <source>
        <dbReference type="SAM" id="MobiDB-lite"/>
    </source>
</evidence>
<feature type="compositionally biased region" description="Polar residues" evidence="1">
    <location>
        <begin position="46"/>
        <end position="55"/>
    </location>
</feature>
<dbReference type="Proteomes" id="UP000243499">
    <property type="component" value="Chromosome 3"/>
</dbReference>
<feature type="compositionally biased region" description="Polar residues" evidence="1">
    <location>
        <begin position="13"/>
        <end position="22"/>
    </location>
</feature>
<accession>A0A2T8KLI8</accession>